<dbReference type="EMBL" id="CAJNNV010025651">
    <property type="protein sequence ID" value="CAE8615528.1"/>
    <property type="molecule type" value="Genomic_DNA"/>
</dbReference>
<dbReference type="OrthoDB" id="1688044at2759"/>
<dbReference type="Gene3D" id="3.40.50.360">
    <property type="match status" value="1"/>
</dbReference>
<dbReference type="GO" id="GO:0006979">
    <property type="term" value="P:response to oxidative stress"/>
    <property type="evidence" value="ECO:0007669"/>
    <property type="project" value="TreeGrafter"/>
</dbReference>
<dbReference type="PANTHER" id="PTHR32154:SF0">
    <property type="entry name" value="PYRUVATE-FLAVODOXIN OXIDOREDUCTASE-RELATED"/>
    <property type="match status" value="1"/>
</dbReference>
<dbReference type="PROSITE" id="PS50902">
    <property type="entry name" value="FLAVODOXIN_LIKE"/>
    <property type="match status" value="1"/>
</dbReference>
<gene>
    <name evidence="2" type="ORF">PGLA1383_LOCUS33242</name>
</gene>
<dbReference type="SUPFAM" id="SSF52518">
    <property type="entry name" value="Thiamin diphosphate-binding fold (THDP-binding)"/>
    <property type="match status" value="1"/>
</dbReference>
<dbReference type="Pfam" id="PF02775">
    <property type="entry name" value="TPP_enzyme_C"/>
    <property type="match status" value="1"/>
</dbReference>
<proteinExistence type="predicted"/>
<dbReference type="Gene3D" id="3.40.50.970">
    <property type="match status" value="1"/>
</dbReference>
<dbReference type="GO" id="GO:0010181">
    <property type="term" value="F:FMN binding"/>
    <property type="evidence" value="ECO:0007669"/>
    <property type="project" value="InterPro"/>
</dbReference>
<dbReference type="GO" id="GO:0003824">
    <property type="term" value="F:catalytic activity"/>
    <property type="evidence" value="ECO:0007669"/>
    <property type="project" value="InterPro"/>
</dbReference>
<dbReference type="SUPFAM" id="SSF52218">
    <property type="entry name" value="Flavoproteins"/>
    <property type="match status" value="1"/>
</dbReference>
<dbReference type="InterPro" id="IPR011766">
    <property type="entry name" value="TPP_enzyme_TPP-bd"/>
</dbReference>
<dbReference type="Proteomes" id="UP000654075">
    <property type="component" value="Unassembled WGS sequence"/>
</dbReference>
<dbReference type="GO" id="GO:0030976">
    <property type="term" value="F:thiamine pyrophosphate binding"/>
    <property type="evidence" value="ECO:0007669"/>
    <property type="project" value="InterPro"/>
</dbReference>
<reference evidence="2" key="1">
    <citation type="submission" date="2021-02" db="EMBL/GenBank/DDBJ databases">
        <authorList>
            <person name="Dougan E. K."/>
            <person name="Rhodes N."/>
            <person name="Thang M."/>
            <person name="Chan C."/>
        </authorList>
    </citation>
    <scope>NUCLEOTIDE SEQUENCE</scope>
</reference>
<evidence type="ECO:0000313" key="3">
    <source>
        <dbReference type="Proteomes" id="UP000654075"/>
    </source>
</evidence>
<sequence length="325" mass="36442">MRRENLHDMLLPRGRRFYHQIMERLSPLLEVERARHPAIQSLYDLQDMFGRRSFWIVGGDGWAYDIGYGGLDHVIASEEHVNILVLDTEMYSNTGGQVSKATPGGAMAKFAEGGKATEKKDLGRLAMTYKNVYVAMICVHVNPQQALRAMLDADAYLGPSLIIAYSPCISQGYPMAESIQHCQLDSGQWPLYRYNPQLTESGNNPFQLDSKKIKGDLFKFLAQENRFAAVMHRDPKHAAELDAKLNDRNHLFQVLNHHDLEGQFSKLVEGLSDASSAAESITILYGSETGNSEEQAKNLFQDVRARGLQGQVASMDDFEFEDLPG</sequence>
<keyword evidence="3" id="KW-1185">Reference proteome</keyword>
<dbReference type="InterPro" id="IPR050722">
    <property type="entry name" value="Pyruvate:ferred/Flavod_OxRd"/>
</dbReference>
<organism evidence="2 3">
    <name type="scientific">Polarella glacialis</name>
    <name type="common">Dinoflagellate</name>
    <dbReference type="NCBI Taxonomy" id="89957"/>
    <lineage>
        <taxon>Eukaryota</taxon>
        <taxon>Sar</taxon>
        <taxon>Alveolata</taxon>
        <taxon>Dinophyceae</taxon>
        <taxon>Suessiales</taxon>
        <taxon>Suessiaceae</taxon>
        <taxon>Polarella</taxon>
    </lineage>
</organism>
<dbReference type="InterPro" id="IPR029061">
    <property type="entry name" value="THDP-binding"/>
</dbReference>
<protein>
    <recommendedName>
        <fullName evidence="1">Flavodoxin-like domain-containing protein</fullName>
    </recommendedName>
</protein>
<comment type="caution">
    <text evidence="2">The sequence shown here is derived from an EMBL/GenBank/DDBJ whole genome shotgun (WGS) entry which is preliminary data.</text>
</comment>
<dbReference type="InterPro" id="IPR029039">
    <property type="entry name" value="Flavoprotein-like_sf"/>
</dbReference>
<evidence type="ECO:0000259" key="1">
    <source>
        <dbReference type="PROSITE" id="PS50902"/>
    </source>
</evidence>
<accession>A0A813FTB0</accession>
<name>A0A813FTB0_POLGL</name>
<dbReference type="OMA" id="CIEHRAK"/>
<evidence type="ECO:0000313" key="2">
    <source>
        <dbReference type="EMBL" id="CAE8615528.1"/>
    </source>
</evidence>
<dbReference type="PANTHER" id="PTHR32154">
    <property type="entry name" value="PYRUVATE-FLAVODOXIN OXIDOREDUCTASE-RELATED"/>
    <property type="match status" value="1"/>
</dbReference>
<dbReference type="InterPro" id="IPR008254">
    <property type="entry name" value="Flavodoxin/NO_synth"/>
</dbReference>
<feature type="domain" description="Flavodoxin-like" evidence="1">
    <location>
        <begin position="281"/>
        <end position="325"/>
    </location>
</feature>
<dbReference type="AlphaFoldDB" id="A0A813FTB0"/>